<dbReference type="InterPro" id="IPR012854">
    <property type="entry name" value="Cu_amine_oxidase-like_N"/>
</dbReference>
<feature type="repeat" description="ANK" evidence="3">
    <location>
        <begin position="168"/>
        <end position="199"/>
    </location>
</feature>
<proteinExistence type="predicted"/>
<keyword evidence="2 3" id="KW-0040">ANK repeat</keyword>
<dbReference type="Pfam" id="PF07833">
    <property type="entry name" value="Cu_amine_oxidN1"/>
    <property type="match status" value="1"/>
</dbReference>
<reference evidence="6 7" key="1">
    <citation type="submission" date="2019-10" db="EMBL/GenBank/DDBJ databases">
        <title>Description of Paenibacillus humi sp. nov.</title>
        <authorList>
            <person name="Carlier A."/>
            <person name="Qi S."/>
        </authorList>
    </citation>
    <scope>NUCLEOTIDE SEQUENCE [LARGE SCALE GENOMIC DNA]</scope>
    <source>
        <strain evidence="6 7">LMG 31461</strain>
    </source>
</reference>
<feature type="domain" description="Copper amine oxidase-like N-terminal" evidence="5">
    <location>
        <begin position="23"/>
        <end position="83"/>
    </location>
</feature>
<keyword evidence="7" id="KW-1185">Reference proteome</keyword>
<feature type="chain" id="PRO_5045696847" description="Copper amine oxidase-like N-terminal domain-containing protein" evidence="4">
    <location>
        <begin position="23"/>
        <end position="412"/>
    </location>
</feature>
<dbReference type="Pfam" id="PF12796">
    <property type="entry name" value="Ank_2"/>
    <property type="match status" value="3"/>
</dbReference>
<dbReference type="InterPro" id="IPR036770">
    <property type="entry name" value="Ankyrin_rpt-contain_sf"/>
</dbReference>
<accession>A0ABX1XDP6</accession>
<evidence type="ECO:0000256" key="2">
    <source>
        <dbReference type="ARBA" id="ARBA00023043"/>
    </source>
</evidence>
<keyword evidence="4" id="KW-0732">Signal</keyword>
<evidence type="ECO:0000256" key="1">
    <source>
        <dbReference type="ARBA" id="ARBA00022737"/>
    </source>
</evidence>
<sequence length="412" mass="45116">MKKIVLGMVLGAGITFSTAVYASDAIQAMKYQVEFLFNGVTKQLDSEYIVLNYNGHAYVPIRFVAESMRAQVEFNEADKQISIKHGTPTEQLQSRIEMTTLQLLKTTENGELDETKKQIEAIAPTELNSVFIQIFKMAHMFQGNPHVAYLVELLIQKQVDLNIIDESNGYTPLHYAAERSIDLVGSLLDAGAKVNVSANGMTPLMQLSSKKQLGLVNKMLALGADPNLGGGAHLAALHPFANSGLNDESVQIVKNLIAYKADVNATNSDGETPLLAAVSMTMPQSRQIVQLLLEHGADPNQIVKSNWSGLSPLMRAVNPYGRDSIQGVYTMVEMLIKADADVNAADEKGNTVLSYAVEFNQNTIEGNFDVIRLLLRKGANPQAKDKNGVTPLDKAKNIVDEKMRDEIVKLLE</sequence>
<organism evidence="6 7">
    <name type="scientific">Paenibacillus plantarum</name>
    <dbReference type="NCBI Taxonomy" id="2654975"/>
    <lineage>
        <taxon>Bacteria</taxon>
        <taxon>Bacillati</taxon>
        <taxon>Bacillota</taxon>
        <taxon>Bacilli</taxon>
        <taxon>Bacillales</taxon>
        <taxon>Paenibacillaceae</taxon>
        <taxon>Paenibacillus</taxon>
    </lineage>
</organism>
<dbReference type="PROSITE" id="PS50088">
    <property type="entry name" value="ANK_REPEAT"/>
    <property type="match status" value="4"/>
</dbReference>
<protein>
    <recommendedName>
        <fullName evidence="5">Copper amine oxidase-like N-terminal domain-containing protein</fullName>
    </recommendedName>
</protein>
<dbReference type="SUPFAM" id="SSF48403">
    <property type="entry name" value="Ankyrin repeat"/>
    <property type="match status" value="1"/>
</dbReference>
<dbReference type="PANTHER" id="PTHR24178">
    <property type="entry name" value="MOLTING PROTEIN MLT-4"/>
    <property type="match status" value="1"/>
</dbReference>
<feature type="repeat" description="ANK" evidence="3">
    <location>
        <begin position="348"/>
        <end position="386"/>
    </location>
</feature>
<dbReference type="RefSeq" id="WP_171632928.1">
    <property type="nucleotide sequence ID" value="NZ_WHNY01000063.1"/>
</dbReference>
<evidence type="ECO:0000256" key="3">
    <source>
        <dbReference type="PROSITE-ProRule" id="PRU00023"/>
    </source>
</evidence>
<dbReference type="Gene3D" id="1.25.40.20">
    <property type="entry name" value="Ankyrin repeat-containing domain"/>
    <property type="match status" value="3"/>
</dbReference>
<feature type="repeat" description="ANK" evidence="3">
    <location>
        <begin position="269"/>
        <end position="304"/>
    </location>
</feature>
<dbReference type="PRINTS" id="PR01415">
    <property type="entry name" value="ANKYRIN"/>
</dbReference>
<comment type="caution">
    <text evidence="6">The sequence shown here is derived from an EMBL/GenBank/DDBJ whole genome shotgun (WGS) entry which is preliminary data.</text>
</comment>
<dbReference type="SMART" id="SM00248">
    <property type="entry name" value="ANK"/>
    <property type="match status" value="6"/>
</dbReference>
<dbReference type="InterPro" id="IPR002110">
    <property type="entry name" value="Ankyrin_rpt"/>
</dbReference>
<dbReference type="PROSITE" id="PS50297">
    <property type="entry name" value="ANK_REP_REGION"/>
    <property type="match status" value="1"/>
</dbReference>
<name>A0ABX1XDP6_9BACL</name>
<dbReference type="Proteomes" id="UP000653578">
    <property type="component" value="Unassembled WGS sequence"/>
</dbReference>
<keyword evidence="1" id="KW-0677">Repeat</keyword>
<evidence type="ECO:0000313" key="7">
    <source>
        <dbReference type="Proteomes" id="UP000653578"/>
    </source>
</evidence>
<evidence type="ECO:0000313" key="6">
    <source>
        <dbReference type="EMBL" id="NOU66512.1"/>
    </source>
</evidence>
<evidence type="ECO:0000259" key="5">
    <source>
        <dbReference type="Pfam" id="PF07833"/>
    </source>
</evidence>
<evidence type="ECO:0000256" key="4">
    <source>
        <dbReference type="SAM" id="SignalP"/>
    </source>
</evidence>
<gene>
    <name evidence="6" type="ORF">GC096_20940</name>
</gene>
<feature type="repeat" description="ANK" evidence="3">
    <location>
        <begin position="308"/>
        <end position="347"/>
    </location>
</feature>
<feature type="signal peptide" evidence="4">
    <location>
        <begin position="1"/>
        <end position="22"/>
    </location>
</feature>
<dbReference type="EMBL" id="WHNY01000063">
    <property type="protein sequence ID" value="NOU66512.1"/>
    <property type="molecule type" value="Genomic_DNA"/>
</dbReference>